<evidence type="ECO:0000259" key="8">
    <source>
        <dbReference type="PROSITE" id="PS51845"/>
    </source>
</evidence>
<dbReference type="SMR" id="A2F408"/>
<reference evidence="9" key="2">
    <citation type="journal article" date="2007" name="Science">
        <title>Draft genome sequence of the sexually transmitted pathogen Trichomonas vaginalis.</title>
        <authorList>
            <person name="Carlton J.M."/>
            <person name="Hirt R.P."/>
            <person name="Silva J.C."/>
            <person name="Delcher A.L."/>
            <person name="Schatz M."/>
            <person name="Zhao Q."/>
            <person name="Wortman J.R."/>
            <person name="Bidwell S.L."/>
            <person name="Alsmark U.C.M."/>
            <person name="Besteiro S."/>
            <person name="Sicheritz-Ponten T."/>
            <person name="Noel C.J."/>
            <person name="Dacks J.B."/>
            <person name="Foster P.G."/>
            <person name="Simillion C."/>
            <person name="Van de Peer Y."/>
            <person name="Miranda-Saavedra D."/>
            <person name="Barton G.J."/>
            <person name="Westrop G.D."/>
            <person name="Mueller S."/>
            <person name="Dessi D."/>
            <person name="Fiori P.L."/>
            <person name="Ren Q."/>
            <person name="Paulsen I."/>
            <person name="Zhang H."/>
            <person name="Bastida-Corcuera F.D."/>
            <person name="Simoes-Barbosa A."/>
            <person name="Brown M.T."/>
            <person name="Hayes R.D."/>
            <person name="Mukherjee M."/>
            <person name="Okumura C.Y."/>
            <person name="Schneider R."/>
            <person name="Smith A.J."/>
            <person name="Vanacova S."/>
            <person name="Villalvazo M."/>
            <person name="Haas B.J."/>
            <person name="Pertea M."/>
            <person name="Feldblyum T.V."/>
            <person name="Utterback T.R."/>
            <person name="Shu C.L."/>
            <person name="Osoegawa K."/>
            <person name="de Jong P.J."/>
            <person name="Hrdy I."/>
            <person name="Horvathova L."/>
            <person name="Zubacova Z."/>
            <person name="Dolezal P."/>
            <person name="Malik S.B."/>
            <person name="Logsdon J.M. Jr."/>
            <person name="Henze K."/>
            <person name="Gupta A."/>
            <person name="Wang C.C."/>
            <person name="Dunne R.L."/>
            <person name="Upcroft J.A."/>
            <person name="Upcroft P."/>
            <person name="White O."/>
            <person name="Salzberg S.L."/>
            <person name="Tang P."/>
            <person name="Chiu C.-H."/>
            <person name="Lee Y.-S."/>
            <person name="Embley T.M."/>
            <person name="Coombs G.H."/>
            <person name="Mottram J.C."/>
            <person name="Tachezy J."/>
            <person name="Fraser-Liggett C.M."/>
            <person name="Johnson P.J."/>
        </authorList>
    </citation>
    <scope>NUCLEOTIDE SEQUENCE [LARGE SCALE GENOMIC DNA]</scope>
    <source>
        <strain evidence="9">G3</strain>
    </source>
</reference>
<dbReference type="InterPro" id="IPR023088">
    <property type="entry name" value="PDEase"/>
</dbReference>
<proteinExistence type="predicted"/>
<evidence type="ECO:0000256" key="3">
    <source>
        <dbReference type="ARBA" id="ARBA00022801"/>
    </source>
</evidence>
<feature type="binding site" evidence="6">
    <location>
        <position position="813"/>
    </location>
    <ligand>
        <name>Zn(2+)</name>
        <dbReference type="ChEBI" id="CHEBI:29105"/>
        <label>1</label>
    </ligand>
</feature>
<dbReference type="RefSeq" id="XP_001313291.1">
    <property type="nucleotide sequence ID" value="XM_001313290.1"/>
</dbReference>
<evidence type="ECO:0000256" key="2">
    <source>
        <dbReference type="ARBA" id="ARBA00022723"/>
    </source>
</evidence>
<feature type="binding site" evidence="5">
    <location>
        <position position="1013"/>
    </location>
    <ligand>
        <name>AMP</name>
        <dbReference type="ChEBI" id="CHEBI:456215"/>
    </ligand>
</feature>
<reference evidence="9" key="1">
    <citation type="submission" date="2006-10" db="EMBL/GenBank/DDBJ databases">
        <authorList>
            <person name="Amadeo P."/>
            <person name="Zhao Q."/>
            <person name="Wortman J."/>
            <person name="Fraser-Liggett C."/>
            <person name="Carlton J."/>
        </authorList>
    </citation>
    <scope>NUCLEOTIDE SEQUENCE</scope>
    <source>
        <strain evidence="9">G3</strain>
    </source>
</reference>
<dbReference type="EMBL" id="DS113604">
    <property type="protein sequence ID" value="EAY00362.1"/>
    <property type="molecule type" value="Genomic_DNA"/>
</dbReference>
<dbReference type="InParanoid" id="A2F408"/>
<feature type="active site" description="Proton donor" evidence="4">
    <location>
        <position position="809"/>
    </location>
</feature>
<dbReference type="GO" id="GO:0141162">
    <property type="term" value="P:negative regulation of cAMP/PKA signal transduction"/>
    <property type="evidence" value="ECO:0000318"/>
    <property type="project" value="GO_Central"/>
</dbReference>
<dbReference type="PANTHER" id="PTHR11347">
    <property type="entry name" value="CYCLIC NUCLEOTIDE PHOSPHODIESTERASE"/>
    <property type="match status" value="1"/>
</dbReference>
<dbReference type="SMART" id="SM00471">
    <property type="entry name" value="HDc"/>
    <property type="match status" value="1"/>
</dbReference>
<dbReference type="STRING" id="5722.A2F408"/>
<feature type="compositionally biased region" description="Low complexity" evidence="7">
    <location>
        <begin position="1071"/>
        <end position="1086"/>
    </location>
</feature>
<dbReference type="GO" id="GO:0047555">
    <property type="term" value="F:3',5'-cyclic-GMP phosphodiesterase activity"/>
    <property type="evidence" value="ECO:0000318"/>
    <property type="project" value="GO_Central"/>
</dbReference>
<dbReference type="InterPro" id="IPR029016">
    <property type="entry name" value="GAF-like_dom_sf"/>
</dbReference>
<dbReference type="VEuPathDB" id="TrichDB:TVAG_407110"/>
<evidence type="ECO:0000313" key="10">
    <source>
        <dbReference type="Proteomes" id="UP000001542"/>
    </source>
</evidence>
<evidence type="ECO:0000313" key="9">
    <source>
        <dbReference type="EMBL" id="EAY00362.1"/>
    </source>
</evidence>
<keyword evidence="3" id="KW-0378">Hydrolase</keyword>
<feature type="binding site" evidence="6">
    <location>
        <position position="849"/>
    </location>
    <ligand>
        <name>Zn(2+)</name>
        <dbReference type="ChEBI" id="CHEBI:29105"/>
        <label>1</label>
    </ligand>
</feature>
<dbReference type="SUPFAM" id="SSF55781">
    <property type="entry name" value="GAF domain-like"/>
    <property type="match status" value="4"/>
</dbReference>
<dbReference type="InterPro" id="IPR003018">
    <property type="entry name" value="GAF"/>
</dbReference>
<dbReference type="Gene3D" id="1.10.1300.10">
    <property type="entry name" value="3'5'-cyclic nucleotide phosphodiesterase, catalytic domain"/>
    <property type="match status" value="1"/>
</dbReference>
<dbReference type="OMA" id="PIWLPLA"/>
<dbReference type="GO" id="GO:0046872">
    <property type="term" value="F:metal ion binding"/>
    <property type="evidence" value="ECO:0007669"/>
    <property type="project" value="UniProtKB-KW"/>
</dbReference>
<dbReference type="Proteomes" id="UP000001542">
    <property type="component" value="Unassembled WGS sequence"/>
</dbReference>
<dbReference type="KEGG" id="tva:4758181"/>
<keyword evidence="10" id="KW-1185">Reference proteome</keyword>
<evidence type="ECO:0000256" key="5">
    <source>
        <dbReference type="PIRSR" id="PIRSR623088-2"/>
    </source>
</evidence>
<feature type="region of interest" description="Disordered" evidence="7">
    <location>
        <begin position="19"/>
        <end position="44"/>
    </location>
</feature>
<feature type="binding site" evidence="5">
    <location>
        <begin position="809"/>
        <end position="813"/>
    </location>
    <ligand>
        <name>AMP</name>
        <dbReference type="ChEBI" id="CHEBI:456215"/>
    </ligand>
</feature>
<dbReference type="InterPro" id="IPR002073">
    <property type="entry name" value="PDEase_catalytic_dom"/>
</dbReference>
<evidence type="ECO:0000256" key="4">
    <source>
        <dbReference type="PIRSR" id="PIRSR623088-1"/>
    </source>
</evidence>
<organism evidence="9 10">
    <name type="scientific">Trichomonas vaginalis (strain ATCC PRA-98 / G3)</name>
    <dbReference type="NCBI Taxonomy" id="412133"/>
    <lineage>
        <taxon>Eukaryota</taxon>
        <taxon>Metamonada</taxon>
        <taxon>Parabasalia</taxon>
        <taxon>Trichomonadida</taxon>
        <taxon>Trichomonadidae</taxon>
        <taxon>Trichomonas</taxon>
    </lineage>
</organism>
<dbReference type="eggNOG" id="KOG3689">
    <property type="taxonomic scope" value="Eukaryota"/>
</dbReference>
<dbReference type="CDD" id="cd00077">
    <property type="entry name" value="HDc"/>
    <property type="match status" value="1"/>
</dbReference>
<feature type="compositionally biased region" description="Polar residues" evidence="7">
    <location>
        <begin position="19"/>
        <end position="37"/>
    </location>
</feature>
<evidence type="ECO:0000256" key="6">
    <source>
        <dbReference type="PIRSR" id="PIRSR623088-3"/>
    </source>
</evidence>
<sequence>MSSNRKVKQVIGQSSLSSLQNHKVQSVQEAAATSNPVKSGGKKSLHGENAIEKLFDEIMEGIQDKPPNTVLEDILHQVFDTSQTILWTYLPNINALYSPTFSVTVPLTQSFLLTGLRSRVPIAVHNQSQHPSFVLAVDTKVLPPNSPVMMIPIMSRDFAPIAVIQLTRRNENPFSTIDLQNATKLTKKFTNYSSFIFDSPQILKSSYSCVQIESLQNTINNICAAVTKLMRCRKAEIWLFRRRKNIFLKFDTISAEEIPVSEAKTGIAGYVLTTCSTVSERNVCDNANYNPTSDGFYPEAFLGVPFVEKTKRVWCVVCRGRSSPPYFTPNDTAKLTAISSFVVQSVSSAFLPEKVDSQKQNFQERLHALLEVAEALSGILVIDQLIPMIMEKSCSLLNAERCSLFLVDVVKKELKTFFHGGLANAIRIPLTSGIAGKTATTGETINIQDAYNDVNFDRSIDAKTGYRTKSILATPIYNNRGEIIGVTEMINKCNDGIFDEEDIRLLIGFNVFCGISLDNAKLYEASLNLARQVRSFVDISTSLNQSNALRNTLTDILTNAMAAINGTGATLYRVDKEKAIIELVHVGGPAKYGELFAKEVADLGQPKIYTADQIAEKLQSLNLQNAVEEMLGNTEAAAKLENQASRVRRSVLFGSDSAICEQICCLPLINSEGEVIGVMLLMSIQRMMNEDMSLLDCFAIFAAVSLERSELKDIAKLGSIEFELKEWVADNERELTNQIPVKLQLPIEESSKLWIVSFDAPKWAGIGFFKEVFAIFARFKFQENYGISNEKLFRFLCELRDTYNKVPYHNWRHACDVTQFVTYEIILSGAEKILSNMELFALIVAALCHDANHDGFTNVFNEKAETPLGILFKNQSVMETHHCEVAIGIISKEETNLFAKLKSQDFKFMWTTIIELILATDMSKHFTLLKEFKALNDEGKWDKTQPDIRLRMMKLLLKTADISNVSRPFELADRWCDVLCEEFFRQGDLEMASGMQYTSDLNDREHLDKPKSQIGFYTFVCLPLYQATAQAFPPLEVNVQQVQSNLAVWKAAFEKKQAEAAAANPPPANNPPSANNAQPANNAEKK</sequence>
<dbReference type="PRINTS" id="PR00387">
    <property type="entry name" value="PDIESTERASE1"/>
</dbReference>
<dbReference type="GO" id="GO:0004115">
    <property type="term" value="F:3',5'-cyclic-AMP phosphodiesterase activity"/>
    <property type="evidence" value="ECO:0000318"/>
    <property type="project" value="GO_Central"/>
</dbReference>
<accession>A2F408</accession>
<gene>
    <name evidence="9" type="ORF">TVAG_407110</name>
</gene>
<dbReference type="SMART" id="SM00065">
    <property type="entry name" value="GAF"/>
    <property type="match status" value="3"/>
</dbReference>
<dbReference type="GO" id="GO:0007165">
    <property type="term" value="P:signal transduction"/>
    <property type="evidence" value="ECO:0007669"/>
    <property type="project" value="InterPro"/>
</dbReference>
<dbReference type="AlphaFoldDB" id="A2F408"/>
<feature type="binding site" evidence="6">
    <location>
        <position position="850"/>
    </location>
    <ligand>
        <name>Zn(2+)</name>
        <dbReference type="ChEBI" id="CHEBI:29105"/>
        <label>2</label>
    </ligand>
</feature>
<feature type="binding site" evidence="5">
    <location>
        <position position="961"/>
    </location>
    <ligand>
        <name>AMP</name>
        <dbReference type="ChEBI" id="CHEBI:456215"/>
    </ligand>
</feature>
<keyword evidence="2 6" id="KW-0479">Metal-binding</keyword>
<dbReference type="Pfam" id="PF00233">
    <property type="entry name" value="PDEase_I"/>
    <property type="match status" value="1"/>
</dbReference>
<dbReference type="SUPFAM" id="SSF109604">
    <property type="entry name" value="HD-domain/PDEase-like"/>
    <property type="match status" value="1"/>
</dbReference>
<protein>
    <submittedName>
        <fullName evidence="9">3'5'-cyclic nucleotide phosphodiesterase family protein</fullName>
    </submittedName>
</protein>
<name>A2F408_TRIV3</name>
<dbReference type="OrthoDB" id="74705at2759"/>
<evidence type="ECO:0000256" key="1">
    <source>
        <dbReference type="ARBA" id="ARBA00022535"/>
    </source>
</evidence>
<keyword evidence="1" id="KW-0140">cGMP</keyword>
<feature type="binding site" evidence="6">
    <location>
        <position position="961"/>
    </location>
    <ligand>
        <name>Zn(2+)</name>
        <dbReference type="ChEBI" id="CHEBI:29105"/>
        <label>1</label>
    </ligand>
</feature>
<feature type="domain" description="PDEase" evidence="8">
    <location>
        <begin position="731"/>
        <end position="1056"/>
    </location>
</feature>
<dbReference type="InterPro" id="IPR036971">
    <property type="entry name" value="PDEase_catalytic_dom_sf"/>
</dbReference>
<dbReference type="InterPro" id="IPR003607">
    <property type="entry name" value="HD/PDEase_dom"/>
</dbReference>
<feature type="binding site" evidence="6">
    <location>
        <position position="850"/>
    </location>
    <ligand>
        <name>Zn(2+)</name>
        <dbReference type="ChEBI" id="CHEBI:29105"/>
        <label>1</label>
    </ligand>
</feature>
<feature type="region of interest" description="Disordered" evidence="7">
    <location>
        <begin position="1058"/>
        <end position="1086"/>
    </location>
</feature>
<dbReference type="Gene3D" id="3.30.450.40">
    <property type="match status" value="4"/>
</dbReference>
<dbReference type="VEuPathDB" id="TrichDB:TVAGG3_0227230"/>
<feature type="binding site" evidence="5">
    <location>
        <position position="850"/>
    </location>
    <ligand>
        <name>AMP</name>
        <dbReference type="ChEBI" id="CHEBI:456215"/>
    </ligand>
</feature>
<dbReference type="Pfam" id="PF01590">
    <property type="entry name" value="GAF"/>
    <property type="match status" value="1"/>
</dbReference>
<evidence type="ECO:0000256" key="7">
    <source>
        <dbReference type="SAM" id="MobiDB-lite"/>
    </source>
</evidence>
<dbReference type="PROSITE" id="PS51845">
    <property type="entry name" value="PDEASE_I_2"/>
    <property type="match status" value="1"/>
</dbReference>